<keyword evidence="2" id="KW-1185">Reference proteome</keyword>
<dbReference type="Proteomes" id="UP000593576">
    <property type="component" value="Unassembled WGS sequence"/>
</dbReference>
<gene>
    <name evidence="1" type="ORF">Goshw_029100</name>
</gene>
<accession>A0A7J9MQE8</accession>
<dbReference type="AlphaFoldDB" id="A0A7J9MQE8"/>
<organism evidence="1 2">
    <name type="scientific">Gossypium schwendimanii</name>
    <name type="common">Cotton</name>
    <dbReference type="NCBI Taxonomy" id="34291"/>
    <lineage>
        <taxon>Eukaryota</taxon>
        <taxon>Viridiplantae</taxon>
        <taxon>Streptophyta</taxon>
        <taxon>Embryophyta</taxon>
        <taxon>Tracheophyta</taxon>
        <taxon>Spermatophyta</taxon>
        <taxon>Magnoliopsida</taxon>
        <taxon>eudicotyledons</taxon>
        <taxon>Gunneridae</taxon>
        <taxon>Pentapetalae</taxon>
        <taxon>rosids</taxon>
        <taxon>malvids</taxon>
        <taxon>Malvales</taxon>
        <taxon>Malvaceae</taxon>
        <taxon>Malvoideae</taxon>
        <taxon>Gossypium</taxon>
    </lineage>
</organism>
<evidence type="ECO:0000313" key="1">
    <source>
        <dbReference type="EMBL" id="MBA0873200.1"/>
    </source>
</evidence>
<sequence>MAHAIATESLKRGVEMYPVGSVPDFE</sequence>
<evidence type="ECO:0000313" key="2">
    <source>
        <dbReference type="Proteomes" id="UP000593576"/>
    </source>
</evidence>
<feature type="non-terminal residue" evidence="1">
    <location>
        <position position="26"/>
    </location>
</feature>
<dbReference type="EMBL" id="JABFAF010000012">
    <property type="protein sequence ID" value="MBA0873200.1"/>
    <property type="molecule type" value="Genomic_DNA"/>
</dbReference>
<comment type="caution">
    <text evidence="1">The sequence shown here is derived from an EMBL/GenBank/DDBJ whole genome shotgun (WGS) entry which is preliminary data.</text>
</comment>
<reference evidence="1 2" key="1">
    <citation type="journal article" date="2019" name="Genome Biol. Evol.">
        <title>Insights into the evolution of the New World diploid cottons (Gossypium, subgenus Houzingenia) based on genome sequencing.</title>
        <authorList>
            <person name="Grover C.E."/>
            <person name="Arick M.A. 2nd"/>
            <person name="Thrash A."/>
            <person name="Conover J.L."/>
            <person name="Sanders W.S."/>
            <person name="Peterson D.G."/>
            <person name="Frelichowski J.E."/>
            <person name="Scheffler J.A."/>
            <person name="Scheffler B.E."/>
            <person name="Wendel J.F."/>
        </authorList>
    </citation>
    <scope>NUCLEOTIDE SEQUENCE [LARGE SCALE GENOMIC DNA]</scope>
    <source>
        <strain evidence="1">1</strain>
        <tissue evidence="1">Leaf</tissue>
    </source>
</reference>
<protein>
    <submittedName>
        <fullName evidence="1">Uncharacterized protein</fullName>
    </submittedName>
</protein>
<name>A0A7J9MQE8_GOSSC</name>
<proteinExistence type="predicted"/>